<organism evidence="3 4">
    <name type="scientific">Effrenium voratum</name>
    <dbReference type="NCBI Taxonomy" id="2562239"/>
    <lineage>
        <taxon>Eukaryota</taxon>
        <taxon>Sar</taxon>
        <taxon>Alveolata</taxon>
        <taxon>Dinophyceae</taxon>
        <taxon>Suessiales</taxon>
        <taxon>Symbiodiniaceae</taxon>
        <taxon>Effrenium</taxon>
    </lineage>
</organism>
<evidence type="ECO:0000256" key="1">
    <source>
        <dbReference type="ARBA" id="ARBA00022723"/>
    </source>
</evidence>
<dbReference type="InterPro" id="IPR051682">
    <property type="entry name" value="Mito_Persulfide_Diox"/>
</dbReference>
<dbReference type="GO" id="GO:0005739">
    <property type="term" value="C:mitochondrion"/>
    <property type="evidence" value="ECO:0007669"/>
    <property type="project" value="TreeGrafter"/>
</dbReference>
<dbReference type="GO" id="GO:0070813">
    <property type="term" value="P:hydrogen sulfide metabolic process"/>
    <property type="evidence" value="ECO:0007669"/>
    <property type="project" value="TreeGrafter"/>
</dbReference>
<dbReference type="GO" id="GO:0046872">
    <property type="term" value="F:metal ion binding"/>
    <property type="evidence" value="ECO:0007669"/>
    <property type="project" value="UniProtKB-KW"/>
</dbReference>
<sequence>MKSTSDLQHDSSRAVHQLDELTQTFAVSRFLLAVWCRLCGMIPRCATQWSKIQSCLWALDALKCQWHFLCQTQGKRQRRRRWKIAASQTSCACSLTVGIFARGSVGSRVWGAVMGCSSSQSQAGPIPGWEAIEKEHPARFPCLPGDVLISGNLPKEVVFQLAGYCKGWLYIDPEQDELKAESIFARSCSLQVVPFKPGRDTSISAMHKMFTAISQMPRPLMIQCSSANRAAVALLLWMAIRYGYSRASVDQLLLDLELNSVRSDAKRWLESQLPEVGKVEPLISRSPEVTQLYDKVTTTLTYVIACPGTKEALLIDPVLGQVDRDLELLQSMGCSLKYVLNTQSHPELGATTGRLRQKQPKLRTVISEASGAEADIKVHHGQRIALGKLRLEVRGTPGHTTGCITCVLRTGTASFAFTGSTLLIRSCGKTDQGFARQLYRSVHEQIFTLPGDTIVCPGHDSKGRSVSTVQEERRFNRRLTECEEDFVNRMAP</sequence>
<dbReference type="Pfam" id="PF00753">
    <property type="entry name" value="Lactamase_B"/>
    <property type="match status" value="1"/>
</dbReference>
<evidence type="ECO:0000259" key="2">
    <source>
        <dbReference type="SMART" id="SM00849"/>
    </source>
</evidence>
<dbReference type="PANTHER" id="PTHR43084">
    <property type="entry name" value="PERSULFIDE DIOXYGENASE ETHE1"/>
    <property type="match status" value="1"/>
</dbReference>
<dbReference type="Gene3D" id="3.60.15.10">
    <property type="entry name" value="Ribonuclease Z/Hydroxyacylglutathione hydrolase-like"/>
    <property type="match status" value="1"/>
</dbReference>
<name>A0AA36ID72_9DINO</name>
<dbReference type="CDD" id="cd07724">
    <property type="entry name" value="POD-like_MBL-fold"/>
    <property type="match status" value="1"/>
</dbReference>
<gene>
    <name evidence="3" type="ORF">EVOR1521_LOCUS12064</name>
</gene>
<protein>
    <recommendedName>
        <fullName evidence="2">Metallo-beta-lactamase domain-containing protein</fullName>
    </recommendedName>
</protein>
<evidence type="ECO:0000313" key="4">
    <source>
        <dbReference type="Proteomes" id="UP001178507"/>
    </source>
</evidence>
<keyword evidence="4" id="KW-1185">Reference proteome</keyword>
<dbReference type="InterPro" id="IPR036866">
    <property type="entry name" value="RibonucZ/Hydroxyglut_hydro"/>
</dbReference>
<dbReference type="InterPro" id="IPR001279">
    <property type="entry name" value="Metallo-B-lactamas"/>
</dbReference>
<feature type="domain" description="Metallo-beta-lactamase" evidence="2">
    <location>
        <begin position="298"/>
        <end position="459"/>
    </location>
</feature>
<comment type="caution">
    <text evidence="3">The sequence shown here is derived from an EMBL/GenBank/DDBJ whole genome shotgun (WGS) entry which is preliminary data.</text>
</comment>
<dbReference type="GO" id="GO:0050313">
    <property type="term" value="F:sulfur dioxygenase activity"/>
    <property type="evidence" value="ECO:0007669"/>
    <property type="project" value="InterPro"/>
</dbReference>
<dbReference type="AlphaFoldDB" id="A0AA36ID72"/>
<evidence type="ECO:0000313" key="3">
    <source>
        <dbReference type="EMBL" id="CAJ1385460.1"/>
    </source>
</evidence>
<keyword evidence="1" id="KW-0479">Metal-binding</keyword>
<dbReference type="InterPro" id="IPR044528">
    <property type="entry name" value="POD-like_MBL-fold"/>
</dbReference>
<dbReference type="EMBL" id="CAUJNA010001236">
    <property type="protein sequence ID" value="CAJ1385460.1"/>
    <property type="molecule type" value="Genomic_DNA"/>
</dbReference>
<dbReference type="GO" id="GO:0006749">
    <property type="term" value="P:glutathione metabolic process"/>
    <property type="evidence" value="ECO:0007669"/>
    <property type="project" value="InterPro"/>
</dbReference>
<dbReference type="PANTHER" id="PTHR43084:SF1">
    <property type="entry name" value="PERSULFIDE DIOXYGENASE ETHE1, MITOCHONDRIAL"/>
    <property type="match status" value="1"/>
</dbReference>
<accession>A0AA36ID72</accession>
<dbReference type="SMART" id="SM00849">
    <property type="entry name" value="Lactamase_B"/>
    <property type="match status" value="1"/>
</dbReference>
<proteinExistence type="predicted"/>
<dbReference type="Proteomes" id="UP001178507">
    <property type="component" value="Unassembled WGS sequence"/>
</dbReference>
<reference evidence="3" key="1">
    <citation type="submission" date="2023-08" db="EMBL/GenBank/DDBJ databases">
        <authorList>
            <person name="Chen Y."/>
            <person name="Shah S."/>
            <person name="Dougan E. K."/>
            <person name="Thang M."/>
            <person name="Chan C."/>
        </authorList>
    </citation>
    <scope>NUCLEOTIDE SEQUENCE</scope>
</reference>
<dbReference type="SUPFAM" id="SSF56281">
    <property type="entry name" value="Metallo-hydrolase/oxidoreductase"/>
    <property type="match status" value="1"/>
</dbReference>